<name>A0A9D9EQ82_9BACT</name>
<evidence type="ECO:0000256" key="2">
    <source>
        <dbReference type="ARBA" id="ARBA00022692"/>
    </source>
</evidence>
<keyword evidence="5" id="KW-0472">Membrane</keyword>
<organism evidence="8 9">
    <name type="scientific">Candidatus Cryptobacteroides intestinavium</name>
    <dbReference type="NCBI Taxonomy" id="2840766"/>
    <lineage>
        <taxon>Bacteria</taxon>
        <taxon>Pseudomonadati</taxon>
        <taxon>Bacteroidota</taxon>
        <taxon>Bacteroidia</taxon>
        <taxon>Bacteroidales</taxon>
        <taxon>Candidatus Cryptobacteroides</taxon>
    </lineage>
</organism>
<dbReference type="PANTHER" id="PTHR46730:SF4">
    <property type="entry name" value="POLYCYSTIC KIDNEY DISEASE PROTEIN 1-LIKE 1"/>
    <property type="match status" value="1"/>
</dbReference>
<dbReference type="PANTHER" id="PTHR46730">
    <property type="entry name" value="POLYCYSTIN-1"/>
    <property type="match status" value="1"/>
</dbReference>
<comment type="subcellular location">
    <subcellularLocation>
        <location evidence="1">Membrane</location>
        <topology evidence="1">Multi-pass membrane protein</topology>
    </subcellularLocation>
</comment>
<evidence type="ECO:0000259" key="7">
    <source>
        <dbReference type="PROSITE" id="PS50093"/>
    </source>
</evidence>
<accession>A0A9D9EQ82</accession>
<feature type="signal peptide" evidence="6">
    <location>
        <begin position="1"/>
        <end position="22"/>
    </location>
</feature>
<dbReference type="InterPro" id="IPR000601">
    <property type="entry name" value="PKD_dom"/>
</dbReference>
<dbReference type="Proteomes" id="UP000823661">
    <property type="component" value="Unassembled WGS sequence"/>
</dbReference>
<evidence type="ECO:0000256" key="4">
    <source>
        <dbReference type="ARBA" id="ARBA00022989"/>
    </source>
</evidence>
<dbReference type="EMBL" id="JADIMI010000036">
    <property type="protein sequence ID" value="MBO8452037.1"/>
    <property type="molecule type" value="Genomic_DNA"/>
</dbReference>
<evidence type="ECO:0000256" key="1">
    <source>
        <dbReference type="ARBA" id="ARBA00004141"/>
    </source>
</evidence>
<keyword evidence="2" id="KW-0812">Transmembrane</keyword>
<keyword evidence="3" id="KW-0677">Repeat</keyword>
<feature type="domain" description="PKD" evidence="7">
    <location>
        <begin position="58"/>
        <end position="106"/>
    </location>
</feature>
<proteinExistence type="predicted"/>
<dbReference type="GO" id="GO:0006816">
    <property type="term" value="P:calcium ion transport"/>
    <property type="evidence" value="ECO:0007669"/>
    <property type="project" value="TreeGrafter"/>
</dbReference>
<dbReference type="CDD" id="cd00146">
    <property type="entry name" value="PKD"/>
    <property type="match status" value="3"/>
</dbReference>
<gene>
    <name evidence="8" type="ORF">IAC06_04025</name>
</gene>
<comment type="caution">
    <text evidence="8">The sequence shown here is derived from an EMBL/GenBank/DDBJ whole genome shotgun (WGS) entry which is preliminary data.</text>
</comment>
<evidence type="ECO:0000256" key="3">
    <source>
        <dbReference type="ARBA" id="ARBA00022737"/>
    </source>
</evidence>
<dbReference type="InterPro" id="IPR035986">
    <property type="entry name" value="PKD_dom_sf"/>
</dbReference>
<reference evidence="8" key="1">
    <citation type="submission" date="2020-10" db="EMBL/GenBank/DDBJ databases">
        <authorList>
            <person name="Gilroy R."/>
        </authorList>
    </citation>
    <scope>NUCLEOTIDE SEQUENCE</scope>
    <source>
        <strain evidence="8">B1-20833</strain>
    </source>
</reference>
<reference evidence="8" key="2">
    <citation type="journal article" date="2021" name="PeerJ">
        <title>Extensive microbial diversity within the chicken gut microbiome revealed by metagenomics and culture.</title>
        <authorList>
            <person name="Gilroy R."/>
            <person name="Ravi A."/>
            <person name="Getino M."/>
            <person name="Pursley I."/>
            <person name="Horton D.L."/>
            <person name="Alikhan N.F."/>
            <person name="Baker D."/>
            <person name="Gharbi K."/>
            <person name="Hall N."/>
            <person name="Watson M."/>
            <person name="Adriaenssens E.M."/>
            <person name="Foster-Nyarko E."/>
            <person name="Jarju S."/>
            <person name="Secka A."/>
            <person name="Antonio M."/>
            <person name="Oren A."/>
            <person name="Chaudhuri R.R."/>
            <person name="La Ragione R."/>
            <person name="Hildebrand F."/>
            <person name="Pallen M.J."/>
        </authorList>
    </citation>
    <scope>NUCLEOTIDE SEQUENCE</scope>
    <source>
        <strain evidence="8">B1-20833</strain>
    </source>
</reference>
<evidence type="ECO:0000256" key="5">
    <source>
        <dbReference type="ARBA" id="ARBA00023136"/>
    </source>
</evidence>
<evidence type="ECO:0000313" key="9">
    <source>
        <dbReference type="Proteomes" id="UP000823661"/>
    </source>
</evidence>
<dbReference type="SUPFAM" id="SSF49299">
    <property type="entry name" value="PKD domain"/>
    <property type="match status" value="3"/>
</dbReference>
<dbReference type="SMART" id="SM00089">
    <property type="entry name" value="PKD"/>
    <property type="match status" value="3"/>
</dbReference>
<dbReference type="InterPro" id="IPR022409">
    <property type="entry name" value="PKD/Chitinase_dom"/>
</dbReference>
<protein>
    <submittedName>
        <fullName evidence="8">PKD domain-containing protein</fullName>
    </submittedName>
</protein>
<dbReference type="GO" id="GO:0005261">
    <property type="term" value="F:monoatomic cation channel activity"/>
    <property type="evidence" value="ECO:0007669"/>
    <property type="project" value="TreeGrafter"/>
</dbReference>
<evidence type="ECO:0000313" key="8">
    <source>
        <dbReference type="EMBL" id="MBO8452037.1"/>
    </source>
</evidence>
<keyword evidence="4" id="KW-1133">Transmembrane helix</keyword>
<keyword evidence="6" id="KW-0732">Signal</keyword>
<dbReference type="GO" id="GO:0005886">
    <property type="term" value="C:plasma membrane"/>
    <property type="evidence" value="ECO:0007669"/>
    <property type="project" value="TreeGrafter"/>
</dbReference>
<feature type="domain" description="PKD" evidence="7">
    <location>
        <begin position="128"/>
        <end position="171"/>
    </location>
</feature>
<dbReference type="Pfam" id="PF18911">
    <property type="entry name" value="PKD_4"/>
    <property type="match status" value="3"/>
</dbReference>
<sequence>MKKSLLFAMMLGALLLPACEQAVPEEEGDTPAADFTYSVNTATLEVTFTSTSKDVDRYRWMFGDAERTISTEAAPTFTYDAPGSYEVSLTVYKGNRSGEITKTVAVAKDPVAGFTYTADGTTGKVTFTNTSTDASSYAWDFGDGTGTSTEENPVYTYAESGKYTVTLTAFNGDLKDETSNEIEVTVISPEAGFTYEFDQATGTVTFTNTSKDATEYTWDFGVDYLQDSNEENPVVTYQEPGDYTVTLTAGTGAISDEIQQTVTLTAPEGKTFVNIIPDGKPDDWADIPAIEGDWGTALPCDGLSWGTVITGVKTILTDKNLYVLLSGNVSLGNCQASSFIDLDNNMETYQNTGIEWVPDNTMGADVRIVDGGFWPWAGNGFAWVGDPTFPGAADGEKDGVFYKEYKFPVAEMVEYLNGKGFAIEAGQTMKVVTVVKNLGDPDWGPRGGDSNPLKPVTAENRYIEWK</sequence>
<dbReference type="Gene3D" id="2.60.40.10">
    <property type="entry name" value="Immunoglobulins"/>
    <property type="match status" value="3"/>
</dbReference>
<evidence type="ECO:0000256" key="6">
    <source>
        <dbReference type="SAM" id="SignalP"/>
    </source>
</evidence>
<feature type="chain" id="PRO_5038790235" evidence="6">
    <location>
        <begin position="23"/>
        <end position="466"/>
    </location>
</feature>
<dbReference type="AlphaFoldDB" id="A0A9D9EQ82"/>
<feature type="domain" description="PKD" evidence="7">
    <location>
        <begin position="210"/>
        <end position="271"/>
    </location>
</feature>
<dbReference type="InterPro" id="IPR013783">
    <property type="entry name" value="Ig-like_fold"/>
</dbReference>
<dbReference type="PROSITE" id="PS50093">
    <property type="entry name" value="PKD"/>
    <property type="match status" value="3"/>
</dbReference>